<protein>
    <submittedName>
        <fullName evidence="2">Uncharacterized protein</fullName>
    </submittedName>
</protein>
<keyword evidence="1" id="KW-0472">Membrane</keyword>
<dbReference type="EMBL" id="KQ421263">
    <property type="protein sequence ID" value="KOF77935.1"/>
    <property type="molecule type" value="Genomic_DNA"/>
</dbReference>
<name>A0A0L8GMS3_OCTBM</name>
<organism evidence="2">
    <name type="scientific">Octopus bimaculoides</name>
    <name type="common">California two-spotted octopus</name>
    <dbReference type="NCBI Taxonomy" id="37653"/>
    <lineage>
        <taxon>Eukaryota</taxon>
        <taxon>Metazoa</taxon>
        <taxon>Spiralia</taxon>
        <taxon>Lophotrochozoa</taxon>
        <taxon>Mollusca</taxon>
        <taxon>Cephalopoda</taxon>
        <taxon>Coleoidea</taxon>
        <taxon>Octopodiformes</taxon>
        <taxon>Octopoda</taxon>
        <taxon>Incirrata</taxon>
        <taxon>Octopodidae</taxon>
        <taxon>Octopus</taxon>
    </lineage>
</organism>
<evidence type="ECO:0000313" key="2">
    <source>
        <dbReference type="EMBL" id="KOF77935.1"/>
    </source>
</evidence>
<feature type="transmembrane region" description="Helical" evidence="1">
    <location>
        <begin position="21"/>
        <end position="40"/>
    </location>
</feature>
<keyword evidence="1" id="KW-1133">Transmembrane helix</keyword>
<keyword evidence="1" id="KW-0812">Transmembrane</keyword>
<proteinExistence type="predicted"/>
<accession>A0A0L8GMS3</accession>
<sequence>MHLKYTICNRKISMSLLTPDRFYKFSLTNLVQMFTLFSWICYLHTTVMLSVEFIPCLKLQEFNFQLQIS</sequence>
<evidence type="ECO:0000256" key="1">
    <source>
        <dbReference type="SAM" id="Phobius"/>
    </source>
</evidence>
<reference evidence="2" key="1">
    <citation type="submission" date="2015-07" db="EMBL/GenBank/DDBJ databases">
        <title>MeaNS - Measles Nucleotide Surveillance Program.</title>
        <authorList>
            <person name="Tran T."/>
            <person name="Druce J."/>
        </authorList>
    </citation>
    <scope>NUCLEOTIDE SEQUENCE</scope>
    <source>
        <strain evidence="2">UCB-OBI-ISO-001</strain>
        <tissue evidence="2">Gonad</tissue>
    </source>
</reference>
<dbReference type="AlphaFoldDB" id="A0A0L8GMS3"/>
<gene>
    <name evidence="2" type="ORF">OCBIM_22031515mg</name>
</gene>